<reference evidence="2" key="1">
    <citation type="submission" date="2022-08" db="EMBL/GenBank/DDBJ databases">
        <authorList>
            <consortium name="DOE Joint Genome Institute"/>
            <person name="Min B."/>
            <person name="Riley R."/>
            <person name="Sierra-Patev S."/>
            <person name="Naranjo-Ortiz M."/>
            <person name="Looney B."/>
            <person name="Konkel Z."/>
            <person name="Slot J.C."/>
            <person name="Sakamoto Y."/>
            <person name="Steenwyk J.L."/>
            <person name="Rokas A."/>
            <person name="Carro J."/>
            <person name="Camarero S."/>
            <person name="Ferreira P."/>
            <person name="Molpeceres G."/>
            <person name="Ruiz-Duenas F.J."/>
            <person name="Serrano A."/>
            <person name="Henrissat B."/>
            <person name="Drula E."/>
            <person name="Hughes K.W."/>
            <person name="Mata J.L."/>
            <person name="Ishikawa N.K."/>
            <person name="Vargas-Isla R."/>
            <person name="Ushijima S."/>
            <person name="Smith C.A."/>
            <person name="Ahrendt S."/>
            <person name="Andreopoulos W."/>
            <person name="He G."/>
            <person name="Labutti K."/>
            <person name="Lipzen A."/>
            <person name="Ng V."/>
            <person name="Sandor L."/>
            <person name="Barry K."/>
            <person name="Martinez A.T."/>
            <person name="Xiao Y."/>
            <person name="Gibbons J.G."/>
            <person name="Terashima K."/>
            <person name="Hibbett D.S."/>
            <person name="Grigoriev I.V."/>
        </authorList>
    </citation>
    <scope>NUCLEOTIDE SEQUENCE</scope>
    <source>
        <strain evidence="2">TFB10827</strain>
    </source>
</reference>
<accession>A0ABQ8QKJ6</accession>
<comment type="caution">
    <text evidence="2">The sequence shown here is derived from an EMBL/GenBank/DDBJ whole genome shotgun (WGS) entry which is preliminary data.</text>
</comment>
<gene>
    <name evidence="2" type="ORF">F5050DRAFT_1739956</name>
</gene>
<protein>
    <recommendedName>
        <fullName evidence="4">Secreted protein</fullName>
    </recommendedName>
</protein>
<dbReference type="EMBL" id="MU790544">
    <property type="protein sequence ID" value="KAJ3999169.1"/>
    <property type="molecule type" value="Genomic_DNA"/>
</dbReference>
<evidence type="ECO:0000313" key="3">
    <source>
        <dbReference type="Proteomes" id="UP001163828"/>
    </source>
</evidence>
<proteinExistence type="predicted"/>
<keyword evidence="3" id="KW-1185">Reference proteome</keyword>
<dbReference type="Proteomes" id="UP001163828">
    <property type="component" value="Unassembled WGS sequence"/>
</dbReference>
<name>A0ABQ8QKJ6_9AGAR</name>
<keyword evidence="1" id="KW-0732">Signal</keyword>
<feature type="signal peptide" evidence="1">
    <location>
        <begin position="1"/>
        <end position="18"/>
    </location>
</feature>
<organism evidence="2 3">
    <name type="scientific">Lentinula boryana</name>
    <dbReference type="NCBI Taxonomy" id="40481"/>
    <lineage>
        <taxon>Eukaryota</taxon>
        <taxon>Fungi</taxon>
        <taxon>Dikarya</taxon>
        <taxon>Basidiomycota</taxon>
        <taxon>Agaricomycotina</taxon>
        <taxon>Agaricomycetes</taxon>
        <taxon>Agaricomycetidae</taxon>
        <taxon>Agaricales</taxon>
        <taxon>Marasmiineae</taxon>
        <taxon>Omphalotaceae</taxon>
        <taxon>Lentinula</taxon>
    </lineage>
</organism>
<evidence type="ECO:0000313" key="2">
    <source>
        <dbReference type="EMBL" id="KAJ3999169.1"/>
    </source>
</evidence>
<feature type="chain" id="PRO_5047402289" description="Secreted protein" evidence="1">
    <location>
        <begin position="19"/>
        <end position="78"/>
    </location>
</feature>
<evidence type="ECO:0000256" key="1">
    <source>
        <dbReference type="SAM" id="SignalP"/>
    </source>
</evidence>
<sequence length="78" mass="8756">MFLFMFPLPVAMVASSGAFKAGCTSTIGRAIFLEIHSQFTERDPNYWTSILLLSQALFLAKEQVLMMPSEGKRCPRII</sequence>
<evidence type="ECO:0008006" key="4">
    <source>
        <dbReference type="Google" id="ProtNLM"/>
    </source>
</evidence>